<evidence type="ECO:0000256" key="2">
    <source>
        <dbReference type="ARBA" id="ARBA00008156"/>
    </source>
</evidence>
<dbReference type="Pfam" id="PF01011">
    <property type="entry name" value="PQQ"/>
    <property type="match status" value="1"/>
</dbReference>
<keyword evidence="4" id="KW-0472">Membrane</keyword>
<keyword evidence="4" id="KW-1133">Transmembrane helix</keyword>
<dbReference type="RefSeq" id="WP_086621338.1">
    <property type="nucleotide sequence ID" value="NZ_CP021323.1"/>
</dbReference>
<evidence type="ECO:0000256" key="4">
    <source>
        <dbReference type="SAM" id="Phobius"/>
    </source>
</evidence>
<organism evidence="6 7">
    <name type="scientific">Kushneria konosiri</name>
    <dbReference type="NCBI Taxonomy" id="698828"/>
    <lineage>
        <taxon>Bacteria</taxon>
        <taxon>Pseudomonadati</taxon>
        <taxon>Pseudomonadota</taxon>
        <taxon>Gammaproteobacteria</taxon>
        <taxon>Oceanospirillales</taxon>
        <taxon>Halomonadaceae</taxon>
        <taxon>Kushneria</taxon>
    </lineage>
</organism>
<evidence type="ECO:0000313" key="7">
    <source>
        <dbReference type="Proteomes" id="UP000250025"/>
    </source>
</evidence>
<protein>
    <recommendedName>
        <fullName evidence="5">Pyrrolo-quinoline quinone repeat domain-containing protein</fullName>
    </recommendedName>
</protein>
<proteinExistence type="inferred from homology"/>
<dbReference type="KEGG" id="kus:B9G99_06570"/>
<dbReference type="OrthoDB" id="9794322at2"/>
<dbReference type="EMBL" id="CP021323">
    <property type="protein sequence ID" value="ARS52581.1"/>
    <property type="molecule type" value="Genomic_DNA"/>
</dbReference>
<dbReference type="PANTHER" id="PTHR32303:SF4">
    <property type="entry name" value="QUINOPROTEIN GLUCOSE DEHYDROGENASE"/>
    <property type="match status" value="1"/>
</dbReference>
<keyword evidence="3" id="KW-0560">Oxidoreductase</keyword>
<keyword evidence="4" id="KW-0812">Transmembrane</keyword>
<dbReference type="SUPFAM" id="SSF50998">
    <property type="entry name" value="Quinoprotein alcohol dehydrogenase-like"/>
    <property type="match status" value="1"/>
</dbReference>
<evidence type="ECO:0000313" key="6">
    <source>
        <dbReference type="EMBL" id="ARS52581.1"/>
    </source>
</evidence>
<dbReference type="AlphaFoldDB" id="A0A2Z2HH77"/>
<reference evidence="6 7" key="1">
    <citation type="journal article" date="2017" name="Int. J. Syst. Evol. Microbiol.">
        <title>Kushneria konosiri sp. nov., isolated from the Korean salt-fermented seafood Daemi-jeot.</title>
        <authorList>
            <person name="Yun J.H."/>
            <person name="Park S.K."/>
            <person name="Lee J.Y."/>
            <person name="Jung M.J."/>
            <person name="Bae J.W."/>
        </authorList>
    </citation>
    <scope>NUCLEOTIDE SEQUENCE [LARGE SCALE GENOMIC DNA]</scope>
    <source>
        <strain evidence="6 7">X49</strain>
    </source>
</reference>
<dbReference type="InterPro" id="IPR011047">
    <property type="entry name" value="Quinoprotein_ADH-like_sf"/>
</dbReference>
<feature type="domain" description="Pyrrolo-quinoline quinone repeat" evidence="5">
    <location>
        <begin position="93"/>
        <end position="299"/>
    </location>
</feature>
<name>A0A2Z2HH77_9GAMM</name>
<evidence type="ECO:0000256" key="3">
    <source>
        <dbReference type="ARBA" id="ARBA00023002"/>
    </source>
</evidence>
<comment type="cofactor">
    <cofactor evidence="1">
        <name>pyrroloquinoline quinone</name>
        <dbReference type="ChEBI" id="CHEBI:58442"/>
    </cofactor>
</comment>
<dbReference type="Gene3D" id="2.140.10.10">
    <property type="entry name" value="Quinoprotein alcohol dehydrogenase-like superfamily"/>
    <property type="match status" value="1"/>
</dbReference>
<keyword evidence="7" id="KW-1185">Reference proteome</keyword>
<evidence type="ECO:0000256" key="1">
    <source>
        <dbReference type="ARBA" id="ARBA00001931"/>
    </source>
</evidence>
<dbReference type="InterPro" id="IPR002372">
    <property type="entry name" value="PQQ_rpt_dom"/>
</dbReference>
<gene>
    <name evidence="6" type="ORF">B9G99_06570</name>
</gene>
<dbReference type="PANTHER" id="PTHR32303">
    <property type="entry name" value="QUINOPROTEIN ALCOHOL DEHYDROGENASE (CYTOCHROME C)"/>
    <property type="match status" value="1"/>
</dbReference>
<dbReference type="GO" id="GO:0008876">
    <property type="term" value="F:quinoprotein glucose dehydrogenase activity"/>
    <property type="evidence" value="ECO:0007669"/>
    <property type="project" value="TreeGrafter"/>
</dbReference>
<feature type="transmembrane region" description="Helical" evidence="4">
    <location>
        <begin position="26"/>
        <end position="49"/>
    </location>
</feature>
<evidence type="ECO:0000259" key="5">
    <source>
        <dbReference type="Pfam" id="PF01011"/>
    </source>
</evidence>
<dbReference type="Proteomes" id="UP000250025">
    <property type="component" value="Chromosome"/>
</dbReference>
<accession>A0A2Z2HH77</accession>
<comment type="similarity">
    <text evidence="2">Belongs to the bacterial PQQ dehydrogenase family.</text>
</comment>
<sequence>MAILIAVPVMLPWVWRRLGRDRISTLLALVPGIASLVLVIIGVGVVLTIPTVGGSMPVTAHGIDAQGQTGDEPTFENADFALPGAEGVAPGDWRHYGRTLGGSRYSPLDQITPDNVGQLKEAWRYQSGDLKYASSGAPHFAAESTPLKIDDTVYTCTPNAWIVALDADSGEEKWVTKPGDVGAKYNNFVNCRGVSYFEAPEDYRAPDGSQACRTRIIAPTMGPFITAVDARTGQRCEDFGDDGFIDLRQNMGIVPPGGLVQTSPPLVMDGVVVTGGNVLDNWFVGEASGVIRGWDAVTG</sequence>